<dbReference type="Pfam" id="PF08263">
    <property type="entry name" value="LRRNT_2"/>
    <property type="match status" value="1"/>
</dbReference>
<keyword evidence="7 9" id="KW-0472">Membrane</keyword>
<evidence type="ECO:0000259" key="10">
    <source>
        <dbReference type="Pfam" id="PF08263"/>
    </source>
</evidence>
<evidence type="ECO:0000313" key="12">
    <source>
        <dbReference type="Proteomes" id="UP000797356"/>
    </source>
</evidence>
<gene>
    <name evidence="11" type="ORF">COCNU_01G021480</name>
</gene>
<keyword evidence="3 9" id="KW-0812">Transmembrane</keyword>
<reference evidence="11" key="2">
    <citation type="submission" date="2019-07" db="EMBL/GenBank/DDBJ databases">
        <authorList>
            <person name="Yang Y."/>
            <person name="Bocs S."/>
            <person name="Baudouin L."/>
        </authorList>
    </citation>
    <scope>NUCLEOTIDE SEQUENCE</scope>
    <source>
        <tissue evidence="11">Spear leaf of Hainan Tall coconut</tissue>
    </source>
</reference>
<proteinExistence type="predicted"/>
<keyword evidence="5" id="KW-0677">Repeat</keyword>
<reference evidence="11" key="1">
    <citation type="journal article" date="2017" name="Gigascience">
        <title>The genome draft of coconut (Cocos nucifera).</title>
        <authorList>
            <person name="Xiao Y."/>
            <person name="Xu P."/>
            <person name="Fan H."/>
            <person name="Baudouin L."/>
            <person name="Xia W."/>
            <person name="Bocs S."/>
            <person name="Xu J."/>
            <person name="Li Q."/>
            <person name="Guo A."/>
            <person name="Zhou L."/>
            <person name="Li J."/>
            <person name="Wu Y."/>
            <person name="Ma Z."/>
            <person name="Armero A."/>
            <person name="Issali A.E."/>
            <person name="Liu N."/>
            <person name="Peng M."/>
            <person name="Yang Y."/>
        </authorList>
    </citation>
    <scope>NUCLEOTIDE SEQUENCE</scope>
    <source>
        <tissue evidence="11">Spear leaf of Hainan Tall coconut</tissue>
    </source>
</reference>
<protein>
    <submittedName>
        <fullName evidence="11">Putative receptor-like protein EIX2</fullName>
    </submittedName>
</protein>
<name>A0A8K0HX74_COCNU</name>
<evidence type="ECO:0000256" key="3">
    <source>
        <dbReference type="ARBA" id="ARBA00022692"/>
    </source>
</evidence>
<accession>A0A8K0HX74</accession>
<dbReference type="PANTHER" id="PTHR48063">
    <property type="entry name" value="LRR RECEPTOR-LIKE KINASE"/>
    <property type="match status" value="1"/>
</dbReference>
<keyword evidence="11" id="KW-0675">Receptor</keyword>
<keyword evidence="2" id="KW-0433">Leucine-rich repeat</keyword>
<comment type="caution">
    <text evidence="11">The sequence shown here is derived from an EMBL/GenBank/DDBJ whole genome shotgun (WGS) entry which is preliminary data.</text>
</comment>
<dbReference type="SUPFAM" id="SSF52058">
    <property type="entry name" value="L domain-like"/>
    <property type="match status" value="1"/>
</dbReference>
<dbReference type="InterPro" id="IPR001611">
    <property type="entry name" value="Leu-rich_rpt"/>
</dbReference>
<evidence type="ECO:0000313" key="11">
    <source>
        <dbReference type="EMBL" id="KAG1328214.1"/>
    </source>
</evidence>
<evidence type="ECO:0000256" key="6">
    <source>
        <dbReference type="ARBA" id="ARBA00022989"/>
    </source>
</evidence>
<comment type="subcellular location">
    <subcellularLocation>
        <location evidence="1">Membrane</location>
        <topology evidence="1">Single-pass type I membrane protein</topology>
    </subcellularLocation>
</comment>
<dbReference type="Proteomes" id="UP000797356">
    <property type="component" value="Chromosome 1"/>
</dbReference>
<evidence type="ECO:0000256" key="4">
    <source>
        <dbReference type="ARBA" id="ARBA00022729"/>
    </source>
</evidence>
<dbReference type="GO" id="GO:0016020">
    <property type="term" value="C:membrane"/>
    <property type="evidence" value="ECO:0007669"/>
    <property type="project" value="UniProtKB-SubCell"/>
</dbReference>
<dbReference type="Pfam" id="PF00560">
    <property type="entry name" value="LRR_1"/>
    <property type="match status" value="1"/>
</dbReference>
<dbReference type="OrthoDB" id="693237at2759"/>
<keyword evidence="6 9" id="KW-1133">Transmembrane helix</keyword>
<evidence type="ECO:0000256" key="5">
    <source>
        <dbReference type="ARBA" id="ARBA00022737"/>
    </source>
</evidence>
<dbReference type="Gene3D" id="3.80.10.10">
    <property type="entry name" value="Ribonuclease Inhibitor"/>
    <property type="match status" value="2"/>
</dbReference>
<dbReference type="PANTHER" id="PTHR48063:SF90">
    <property type="entry name" value="OS11G0565920 PROTEIN"/>
    <property type="match status" value="1"/>
</dbReference>
<dbReference type="InterPro" id="IPR032675">
    <property type="entry name" value="LRR_dom_sf"/>
</dbReference>
<evidence type="ECO:0000256" key="9">
    <source>
        <dbReference type="SAM" id="Phobius"/>
    </source>
</evidence>
<keyword evidence="12" id="KW-1185">Reference proteome</keyword>
<dbReference type="InterPro" id="IPR046956">
    <property type="entry name" value="RLP23-like"/>
</dbReference>
<dbReference type="InterPro" id="IPR013210">
    <property type="entry name" value="LRR_N_plant-typ"/>
</dbReference>
<evidence type="ECO:0000256" key="8">
    <source>
        <dbReference type="ARBA" id="ARBA00023180"/>
    </source>
</evidence>
<keyword evidence="8" id="KW-0325">Glycoprotein</keyword>
<feature type="domain" description="Leucine-rich repeat-containing N-terminal plant-type" evidence="10">
    <location>
        <begin position="52"/>
        <end position="87"/>
    </location>
</feature>
<dbReference type="EMBL" id="CM017872">
    <property type="protein sequence ID" value="KAG1328214.1"/>
    <property type="molecule type" value="Genomic_DNA"/>
</dbReference>
<sequence>MPVTFATKRSSKPFVVSKEILESKTMLRSTLWFLLWLVSYQTTVSSSCLELERMALLAFKASLNNTRIRLASWQGLDCCTWNGVGCNNAVKLNLRNPYNSMHESKQVGFGWIHTPIIWQFQCHGFNIAGIYKKLSVLEFWKLWPLRLQREFTDNYEGRRTGIFHHPMDLSSDSLSGEIPEGIGDLLALKNLNLSRNHLNPNSIGGLKSVESPDLSMNELSGTIPQSISTLTSLSRLNLSYNKLSGRIPTGYQLQTLEDPSIYVGNLDLCGPPISESCSSNETDHGNHEEYEDDGEMLWFYLGMVLGFVVGFWVVFGVLLLKSTWRIAYFRMTDNWFDGLYVGVALTMAKLKKKNMEEN</sequence>
<feature type="transmembrane region" description="Helical" evidence="9">
    <location>
        <begin position="297"/>
        <end position="320"/>
    </location>
</feature>
<evidence type="ECO:0000256" key="1">
    <source>
        <dbReference type="ARBA" id="ARBA00004479"/>
    </source>
</evidence>
<evidence type="ECO:0000256" key="2">
    <source>
        <dbReference type="ARBA" id="ARBA00022614"/>
    </source>
</evidence>
<dbReference type="AlphaFoldDB" id="A0A8K0HX74"/>
<dbReference type="FunFam" id="3.80.10.10:FF:000383">
    <property type="entry name" value="Leucine-rich repeat receptor protein kinase EMS1"/>
    <property type="match status" value="1"/>
</dbReference>
<evidence type="ECO:0000256" key="7">
    <source>
        <dbReference type="ARBA" id="ARBA00023136"/>
    </source>
</evidence>
<keyword evidence="4" id="KW-0732">Signal</keyword>
<organism evidence="11 12">
    <name type="scientific">Cocos nucifera</name>
    <name type="common">Coconut palm</name>
    <dbReference type="NCBI Taxonomy" id="13894"/>
    <lineage>
        <taxon>Eukaryota</taxon>
        <taxon>Viridiplantae</taxon>
        <taxon>Streptophyta</taxon>
        <taxon>Embryophyta</taxon>
        <taxon>Tracheophyta</taxon>
        <taxon>Spermatophyta</taxon>
        <taxon>Magnoliopsida</taxon>
        <taxon>Liliopsida</taxon>
        <taxon>Arecaceae</taxon>
        <taxon>Arecoideae</taxon>
        <taxon>Cocoseae</taxon>
        <taxon>Attaleinae</taxon>
        <taxon>Cocos</taxon>
    </lineage>
</organism>